<evidence type="ECO:0000313" key="1">
    <source>
        <dbReference type="EMBL" id="KZV21455.1"/>
    </source>
</evidence>
<dbReference type="Proteomes" id="UP000250235">
    <property type="component" value="Unassembled WGS sequence"/>
</dbReference>
<proteinExistence type="predicted"/>
<dbReference type="EMBL" id="KV014887">
    <property type="protein sequence ID" value="KZV21455.1"/>
    <property type="molecule type" value="Genomic_DNA"/>
</dbReference>
<gene>
    <name evidence="1" type="ORF">F511_17886</name>
</gene>
<dbReference type="AlphaFoldDB" id="A0A2Z7AI11"/>
<accession>A0A2Z7AI11</accession>
<reference evidence="1 2" key="1">
    <citation type="journal article" date="2015" name="Proc. Natl. Acad. Sci. U.S.A.">
        <title>The resurrection genome of Boea hygrometrica: A blueprint for survival of dehydration.</title>
        <authorList>
            <person name="Xiao L."/>
            <person name="Yang G."/>
            <person name="Zhang L."/>
            <person name="Yang X."/>
            <person name="Zhao S."/>
            <person name="Ji Z."/>
            <person name="Zhou Q."/>
            <person name="Hu M."/>
            <person name="Wang Y."/>
            <person name="Chen M."/>
            <person name="Xu Y."/>
            <person name="Jin H."/>
            <person name="Xiao X."/>
            <person name="Hu G."/>
            <person name="Bao F."/>
            <person name="Hu Y."/>
            <person name="Wan P."/>
            <person name="Li L."/>
            <person name="Deng X."/>
            <person name="Kuang T."/>
            <person name="Xiang C."/>
            <person name="Zhu J.K."/>
            <person name="Oliver M.J."/>
            <person name="He Y."/>
        </authorList>
    </citation>
    <scope>NUCLEOTIDE SEQUENCE [LARGE SCALE GENOMIC DNA]</scope>
    <source>
        <strain evidence="2">cv. XS01</strain>
    </source>
</reference>
<evidence type="ECO:0000313" key="2">
    <source>
        <dbReference type="Proteomes" id="UP000250235"/>
    </source>
</evidence>
<name>A0A2Z7AI11_9LAMI</name>
<protein>
    <submittedName>
        <fullName evidence="1">Uncharacterized protein</fullName>
    </submittedName>
</protein>
<sequence>MEQCMGTGYNTDVSNSCDSGNAIANQEIQMLETAVTLVNSDVNAEIVLRSKTAATLVNSDVNAEIVLRSKTAANLVNSDVAWNLIVNIRNRSLTKELVL</sequence>
<organism evidence="1 2">
    <name type="scientific">Dorcoceras hygrometricum</name>
    <dbReference type="NCBI Taxonomy" id="472368"/>
    <lineage>
        <taxon>Eukaryota</taxon>
        <taxon>Viridiplantae</taxon>
        <taxon>Streptophyta</taxon>
        <taxon>Embryophyta</taxon>
        <taxon>Tracheophyta</taxon>
        <taxon>Spermatophyta</taxon>
        <taxon>Magnoliopsida</taxon>
        <taxon>eudicotyledons</taxon>
        <taxon>Gunneridae</taxon>
        <taxon>Pentapetalae</taxon>
        <taxon>asterids</taxon>
        <taxon>lamiids</taxon>
        <taxon>Lamiales</taxon>
        <taxon>Gesneriaceae</taxon>
        <taxon>Didymocarpoideae</taxon>
        <taxon>Trichosporeae</taxon>
        <taxon>Loxocarpinae</taxon>
        <taxon>Dorcoceras</taxon>
    </lineage>
</organism>
<keyword evidence="2" id="KW-1185">Reference proteome</keyword>